<evidence type="ECO:0000256" key="1">
    <source>
        <dbReference type="SAM" id="MobiDB-lite"/>
    </source>
</evidence>
<proteinExistence type="predicted"/>
<dbReference type="Pfam" id="PF01398">
    <property type="entry name" value="JAB"/>
    <property type="match status" value="1"/>
</dbReference>
<sequence length="181" mass="18884">MRVRSLHRAHRQRMRARPSPPSSASRTRRGAEYGGRAGTRRAKMAAAAAGASSSAAGSNGAGGMEVDAAVIGALIGRQEGRNIEVMNSFELLSHAVDGHVLIDKEYYYTKEEQCEPRGGCGGVPGGRWGLLSCPRGSSAAPGGPQLPQGAIGGSFTAPEGPQLPQGVLNCPRAPWRDLLLL</sequence>
<dbReference type="GO" id="GO:0008237">
    <property type="term" value="F:metallopeptidase activity"/>
    <property type="evidence" value="ECO:0007669"/>
    <property type="project" value="InterPro"/>
</dbReference>
<dbReference type="Ensembl" id="ENSAOWT00000006853.1">
    <property type="protein sequence ID" value="ENSAOWP00000006049.1"/>
    <property type="gene ID" value="ENSAOWG00000004161.1"/>
</dbReference>
<accession>A0A8B9P8I6</accession>
<reference evidence="3" key="2">
    <citation type="submission" date="2025-09" db="UniProtKB">
        <authorList>
            <consortium name="Ensembl"/>
        </authorList>
    </citation>
    <scope>IDENTIFICATION</scope>
</reference>
<name>A0A8B9P8I6_APTOW</name>
<evidence type="ECO:0000313" key="4">
    <source>
        <dbReference type="Proteomes" id="UP000694424"/>
    </source>
</evidence>
<organism evidence="3 4">
    <name type="scientific">Apteryx owenii</name>
    <name type="common">Little spotted kiwi</name>
    <dbReference type="NCBI Taxonomy" id="8824"/>
    <lineage>
        <taxon>Eukaryota</taxon>
        <taxon>Metazoa</taxon>
        <taxon>Chordata</taxon>
        <taxon>Craniata</taxon>
        <taxon>Vertebrata</taxon>
        <taxon>Euteleostomi</taxon>
        <taxon>Archelosauria</taxon>
        <taxon>Archosauria</taxon>
        <taxon>Dinosauria</taxon>
        <taxon>Saurischia</taxon>
        <taxon>Theropoda</taxon>
        <taxon>Coelurosauria</taxon>
        <taxon>Aves</taxon>
        <taxon>Palaeognathae</taxon>
        <taxon>Apterygiformes</taxon>
        <taxon>Apterygidae</taxon>
        <taxon>Apteryx</taxon>
    </lineage>
</organism>
<dbReference type="AlphaFoldDB" id="A0A8B9P8I6"/>
<dbReference type="Proteomes" id="UP000694424">
    <property type="component" value="Unplaced"/>
</dbReference>
<evidence type="ECO:0000313" key="3">
    <source>
        <dbReference type="Ensembl" id="ENSAOWP00000006049.1"/>
    </source>
</evidence>
<protein>
    <recommendedName>
        <fullName evidence="2">JAB1/MPN/MOV34 metalloenzyme domain-containing protein</fullName>
    </recommendedName>
</protein>
<dbReference type="InterPro" id="IPR000555">
    <property type="entry name" value="JAMM/MPN+_dom"/>
</dbReference>
<feature type="domain" description="JAB1/MPN/MOV34 metalloenzyme" evidence="2">
    <location>
        <begin position="68"/>
        <end position="114"/>
    </location>
</feature>
<feature type="region of interest" description="Disordered" evidence="1">
    <location>
        <begin position="136"/>
        <end position="158"/>
    </location>
</feature>
<feature type="compositionally biased region" description="Basic residues" evidence="1">
    <location>
        <begin position="1"/>
        <end position="16"/>
    </location>
</feature>
<evidence type="ECO:0000259" key="2">
    <source>
        <dbReference type="Pfam" id="PF01398"/>
    </source>
</evidence>
<dbReference type="Gene3D" id="3.40.140.10">
    <property type="entry name" value="Cytidine Deaminase, domain 2"/>
    <property type="match status" value="1"/>
</dbReference>
<keyword evidence="4" id="KW-1185">Reference proteome</keyword>
<feature type="region of interest" description="Disordered" evidence="1">
    <location>
        <begin position="1"/>
        <end position="39"/>
    </location>
</feature>
<reference evidence="3" key="1">
    <citation type="submission" date="2025-08" db="UniProtKB">
        <authorList>
            <consortium name="Ensembl"/>
        </authorList>
    </citation>
    <scope>IDENTIFICATION</scope>
</reference>